<protein>
    <submittedName>
        <fullName evidence="2">Uncharacterized protein</fullName>
    </submittedName>
</protein>
<evidence type="ECO:0000313" key="2">
    <source>
        <dbReference type="EMBL" id="EMA28058.1"/>
    </source>
</evidence>
<keyword evidence="1" id="KW-0472">Membrane</keyword>
<dbReference type="RefSeq" id="WP_006674400.1">
    <property type="nucleotide sequence ID" value="NZ_AOMA01000197.1"/>
</dbReference>
<feature type="transmembrane region" description="Helical" evidence="1">
    <location>
        <begin position="47"/>
        <end position="64"/>
    </location>
</feature>
<dbReference type="Proteomes" id="UP000011607">
    <property type="component" value="Unassembled WGS sequence"/>
</dbReference>
<reference evidence="2 3" key="1">
    <citation type="journal article" date="2014" name="PLoS Genet.">
        <title>Phylogenetically driven sequencing of extremely halophilic archaea reveals strategies for static and dynamic osmo-response.</title>
        <authorList>
            <person name="Becker E.A."/>
            <person name="Seitzer P.M."/>
            <person name="Tritt A."/>
            <person name="Larsen D."/>
            <person name="Krusor M."/>
            <person name="Yao A.I."/>
            <person name="Wu D."/>
            <person name="Madern D."/>
            <person name="Eisen J.A."/>
            <person name="Darling A.E."/>
            <person name="Facciotti M.T."/>
        </authorList>
    </citation>
    <scope>NUCLEOTIDE SEQUENCE [LARGE SCALE GENOMIC DNA]</scope>
    <source>
        <strain evidence="2 3">JCM 10879</strain>
    </source>
</reference>
<dbReference type="EMBL" id="AOMA01000197">
    <property type="protein sequence ID" value="EMA28058.1"/>
    <property type="molecule type" value="Genomic_DNA"/>
</dbReference>
<keyword evidence="1" id="KW-0812">Transmembrane</keyword>
<feature type="transmembrane region" description="Helical" evidence="1">
    <location>
        <begin position="21"/>
        <end position="41"/>
    </location>
</feature>
<evidence type="ECO:0000256" key="1">
    <source>
        <dbReference type="SAM" id="Phobius"/>
    </source>
</evidence>
<gene>
    <name evidence="2" type="ORF">C446_17594</name>
</gene>
<keyword evidence="3" id="KW-1185">Reference proteome</keyword>
<feature type="transmembrane region" description="Helical" evidence="1">
    <location>
        <begin position="188"/>
        <end position="209"/>
    </location>
</feature>
<proteinExistence type="predicted"/>
<evidence type="ECO:0000313" key="3">
    <source>
        <dbReference type="Proteomes" id="UP000011607"/>
    </source>
</evidence>
<dbReference type="PATRIC" id="fig|1227454.3.peg.3592"/>
<keyword evidence="1" id="KW-1133">Transmembrane helix</keyword>
<feature type="transmembrane region" description="Helical" evidence="1">
    <location>
        <begin position="108"/>
        <end position="128"/>
    </location>
</feature>
<dbReference type="OrthoDB" id="203414at2157"/>
<dbReference type="AlphaFoldDB" id="M0L4N6"/>
<feature type="transmembrane region" description="Helical" evidence="1">
    <location>
        <begin position="149"/>
        <end position="168"/>
    </location>
</feature>
<sequence length="225" mass="23928">MSVIRQPGVLGRTTRRRVVGTTAALSAAICETVAVVLWFWLVVGSTATSTALAALGILFCGALLRAGLFEATVSSLGDFVHPRRLGAAVAWTTSWVVWLLVAEFVGGPVGVAVATAGLTILLVAQFTVERRVFRAGQVYDRQLVPSLTAVVPAVVLAAGAAALLVTTRTRFADWMLVSPPVSLEVTTIVIRIEAVHVGIAVFAICAFLAHQQRFRRLLSSDRCSF</sequence>
<organism evidence="2 3">
    <name type="scientific">Halobiforma nitratireducens JCM 10879</name>
    <dbReference type="NCBI Taxonomy" id="1227454"/>
    <lineage>
        <taxon>Archaea</taxon>
        <taxon>Methanobacteriati</taxon>
        <taxon>Methanobacteriota</taxon>
        <taxon>Stenosarchaea group</taxon>
        <taxon>Halobacteria</taxon>
        <taxon>Halobacteriales</taxon>
        <taxon>Natrialbaceae</taxon>
        <taxon>Halobiforma</taxon>
    </lineage>
</organism>
<accession>M0L4N6</accession>
<name>M0L4N6_9EURY</name>
<dbReference type="eggNOG" id="arCOG10747">
    <property type="taxonomic scope" value="Archaea"/>
</dbReference>
<comment type="caution">
    <text evidence="2">The sequence shown here is derived from an EMBL/GenBank/DDBJ whole genome shotgun (WGS) entry which is preliminary data.</text>
</comment>